<keyword evidence="3" id="KW-1185">Reference proteome</keyword>
<dbReference type="Proteomes" id="UP001273166">
    <property type="component" value="Unassembled WGS sequence"/>
</dbReference>
<organism evidence="2 3">
    <name type="scientific">Chaetomium strumarium</name>
    <dbReference type="NCBI Taxonomy" id="1170767"/>
    <lineage>
        <taxon>Eukaryota</taxon>
        <taxon>Fungi</taxon>
        <taxon>Dikarya</taxon>
        <taxon>Ascomycota</taxon>
        <taxon>Pezizomycotina</taxon>
        <taxon>Sordariomycetes</taxon>
        <taxon>Sordariomycetidae</taxon>
        <taxon>Sordariales</taxon>
        <taxon>Chaetomiaceae</taxon>
        <taxon>Chaetomium</taxon>
    </lineage>
</organism>
<protein>
    <recommendedName>
        <fullName evidence="4">Secreted protein</fullName>
    </recommendedName>
</protein>
<sequence length="122" mass="13538">MGWSCLIFRHTLAAALCPSFSFPISPDFCNPLLSSTHQVHASERQKRVRSSAVNQESGDWPLHWTAPDLVHSIHTLPKVHPIPTLPYSLPLCFGAASFHAPRLFCRTTSAGRIPRVPEKGGW</sequence>
<name>A0AAJ0GQL3_9PEZI</name>
<dbReference type="RefSeq" id="XP_062720107.1">
    <property type="nucleotide sequence ID" value="XM_062863026.1"/>
</dbReference>
<evidence type="ECO:0008006" key="4">
    <source>
        <dbReference type="Google" id="ProtNLM"/>
    </source>
</evidence>
<keyword evidence="1" id="KW-0732">Signal</keyword>
<evidence type="ECO:0000313" key="2">
    <source>
        <dbReference type="EMBL" id="KAK3304327.1"/>
    </source>
</evidence>
<gene>
    <name evidence="2" type="ORF">B0T15DRAFT_237104</name>
</gene>
<reference evidence="2" key="2">
    <citation type="submission" date="2023-06" db="EMBL/GenBank/DDBJ databases">
        <authorList>
            <consortium name="Lawrence Berkeley National Laboratory"/>
            <person name="Mondo S.J."/>
            <person name="Hensen N."/>
            <person name="Bonometti L."/>
            <person name="Westerberg I."/>
            <person name="Brannstrom I.O."/>
            <person name="Guillou S."/>
            <person name="Cros-Aarteil S."/>
            <person name="Calhoun S."/>
            <person name="Haridas S."/>
            <person name="Kuo A."/>
            <person name="Pangilinan J."/>
            <person name="Riley R."/>
            <person name="Labutti K."/>
            <person name="Andreopoulos B."/>
            <person name="Lipzen A."/>
            <person name="Chen C."/>
            <person name="Yanf M."/>
            <person name="Daum C."/>
            <person name="Ng V."/>
            <person name="Clum A."/>
            <person name="Steindorff A."/>
            <person name="Ohm R."/>
            <person name="Martin F."/>
            <person name="Silar P."/>
            <person name="Natvig D."/>
            <person name="Lalanne C."/>
            <person name="Gautier V."/>
            <person name="Ament-Velasquez S.L."/>
            <person name="Kruys A."/>
            <person name="Hutchinson M.I."/>
            <person name="Powell A.J."/>
            <person name="Barry K."/>
            <person name="Miller A.N."/>
            <person name="Grigoriev I.V."/>
            <person name="Debuchy R."/>
            <person name="Gladieux P."/>
            <person name="Thoren M.H."/>
            <person name="Johannesson H."/>
        </authorList>
    </citation>
    <scope>NUCLEOTIDE SEQUENCE</scope>
    <source>
        <strain evidence="2">CBS 333.67</strain>
    </source>
</reference>
<evidence type="ECO:0000256" key="1">
    <source>
        <dbReference type="SAM" id="SignalP"/>
    </source>
</evidence>
<accession>A0AAJ0GQL3</accession>
<feature type="chain" id="PRO_5042596680" description="Secreted protein" evidence="1">
    <location>
        <begin position="22"/>
        <end position="122"/>
    </location>
</feature>
<reference evidence="2" key="1">
    <citation type="journal article" date="2023" name="Mol. Phylogenet. Evol.">
        <title>Genome-scale phylogeny and comparative genomics of the fungal order Sordariales.</title>
        <authorList>
            <person name="Hensen N."/>
            <person name="Bonometti L."/>
            <person name="Westerberg I."/>
            <person name="Brannstrom I.O."/>
            <person name="Guillou S."/>
            <person name="Cros-Aarteil S."/>
            <person name="Calhoun S."/>
            <person name="Haridas S."/>
            <person name="Kuo A."/>
            <person name="Mondo S."/>
            <person name="Pangilinan J."/>
            <person name="Riley R."/>
            <person name="LaButti K."/>
            <person name="Andreopoulos B."/>
            <person name="Lipzen A."/>
            <person name="Chen C."/>
            <person name="Yan M."/>
            <person name="Daum C."/>
            <person name="Ng V."/>
            <person name="Clum A."/>
            <person name="Steindorff A."/>
            <person name="Ohm R.A."/>
            <person name="Martin F."/>
            <person name="Silar P."/>
            <person name="Natvig D.O."/>
            <person name="Lalanne C."/>
            <person name="Gautier V."/>
            <person name="Ament-Velasquez S.L."/>
            <person name="Kruys A."/>
            <person name="Hutchinson M.I."/>
            <person name="Powell A.J."/>
            <person name="Barry K."/>
            <person name="Miller A.N."/>
            <person name="Grigoriev I.V."/>
            <person name="Debuchy R."/>
            <person name="Gladieux P."/>
            <person name="Hiltunen Thoren M."/>
            <person name="Johannesson H."/>
        </authorList>
    </citation>
    <scope>NUCLEOTIDE SEQUENCE</scope>
    <source>
        <strain evidence="2">CBS 333.67</strain>
    </source>
</reference>
<feature type="signal peptide" evidence="1">
    <location>
        <begin position="1"/>
        <end position="21"/>
    </location>
</feature>
<dbReference type="GeneID" id="87881855"/>
<comment type="caution">
    <text evidence="2">The sequence shown here is derived from an EMBL/GenBank/DDBJ whole genome shotgun (WGS) entry which is preliminary data.</text>
</comment>
<proteinExistence type="predicted"/>
<dbReference type="EMBL" id="JAUDZG010000005">
    <property type="protein sequence ID" value="KAK3304327.1"/>
    <property type="molecule type" value="Genomic_DNA"/>
</dbReference>
<dbReference type="AlphaFoldDB" id="A0AAJ0GQL3"/>
<evidence type="ECO:0000313" key="3">
    <source>
        <dbReference type="Proteomes" id="UP001273166"/>
    </source>
</evidence>